<sequence>MADIIKTAMLYSTLIITINAFVVVLALVIEMQ</sequence>
<name>A0A067W5F5_9HYPH</name>
<gene>
    <name evidence="2" type="ORF">O9A_01411</name>
</gene>
<evidence type="ECO:0000256" key="1">
    <source>
        <dbReference type="SAM" id="Phobius"/>
    </source>
</evidence>
<reference evidence="2 3" key="1">
    <citation type="submission" date="2012-04" db="EMBL/GenBank/DDBJ databases">
        <title>The Genome Sequence of Bartonella koehlerae C-29.</title>
        <authorList>
            <consortium name="The Broad Institute Genome Sequencing Platform"/>
            <consortium name="The Broad Institute Genome Sequencing Center for Infectious Disease"/>
            <person name="Feldgarden M."/>
            <person name="Kirby J."/>
            <person name="Kosoy M."/>
            <person name="Birtles R."/>
            <person name="Probert W.S."/>
            <person name="Chiaraviglio L."/>
            <person name="Walker B."/>
            <person name="Young S.K."/>
            <person name="Zeng Q."/>
            <person name="Gargeya S."/>
            <person name="Fitzgerald M."/>
            <person name="Haas B."/>
            <person name="Abouelleil A."/>
            <person name="Alvarado L."/>
            <person name="Arachchi H.M."/>
            <person name="Berlin A.M."/>
            <person name="Chapman S.B."/>
            <person name="Goldberg J."/>
            <person name="Griggs A."/>
            <person name="Gujja S."/>
            <person name="Hansen M."/>
            <person name="Howarth C."/>
            <person name="Imamovic A."/>
            <person name="Larimer J."/>
            <person name="McCowen C."/>
            <person name="Montmayeur A."/>
            <person name="Murphy C."/>
            <person name="Neiman D."/>
            <person name="Pearson M."/>
            <person name="Priest M."/>
            <person name="Roberts A."/>
            <person name="Saif S."/>
            <person name="Shea T."/>
            <person name="Sisk P."/>
            <person name="Sykes S."/>
            <person name="Wortman J."/>
            <person name="Nusbaum C."/>
            <person name="Birren B."/>
        </authorList>
    </citation>
    <scope>NUCLEOTIDE SEQUENCE [LARGE SCALE GENOMIC DNA]</scope>
    <source>
        <strain evidence="2 3">C-29</strain>
    </source>
</reference>
<keyword evidence="3" id="KW-1185">Reference proteome</keyword>
<dbReference type="EMBL" id="AHPL01000012">
    <property type="protein sequence ID" value="KEC54021.1"/>
    <property type="molecule type" value="Genomic_DNA"/>
</dbReference>
<feature type="transmembrane region" description="Helical" evidence="1">
    <location>
        <begin position="9"/>
        <end position="29"/>
    </location>
</feature>
<dbReference type="Proteomes" id="UP000027015">
    <property type="component" value="Unassembled WGS sequence"/>
</dbReference>
<evidence type="ECO:0000313" key="3">
    <source>
        <dbReference type="Proteomes" id="UP000027015"/>
    </source>
</evidence>
<comment type="caution">
    <text evidence="2">The sequence shown here is derived from an EMBL/GenBank/DDBJ whole genome shotgun (WGS) entry which is preliminary data.</text>
</comment>
<dbReference type="AlphaFoldDB" id="A0A067W5F5"/>
<dbReference type="eggNOG" id="ENOG5031444">
    <property type="taxonomic scope" value="Bacteria"/>
</dbReference>
<keyword evidence="1" id="KW-0472">Membrane</keyword>
<accession>A0A067W5F5</accession>
<proteinExistence type="predicted"/>
<keyword evidence="1" id="KW-1133">Transmembrane helix</keyword>
<dbReference type="HOGENOM" id="CLU_220209_1_0_5"/>
<organism evidence="2 3">
    <name type="scientific">Bartonella koehlerae C-29</name>
    <dbReference type="NCBI Taxonomy" id="1134510"/>
    <lineage>
        <taxon>Bacteria</taxon>
        <taxon>Pseudomonadati</taxon>
        <taxon>Pseudomonadota</taxon>
        <taxon>Alphaproteobacteria</taxon>
        <taxon>Hyphomicrobiales</taxon>
        <taxon>Bartonellaceae</taxon>
        <taxon>Bartonella</taxon>
    </lineage>
</organism>
<evidence type="ECO:0000313" key="2">
    <source>
        <dbReference type="EMBL" id="KEC54021.1"/>
    </source>
</evidence>
<keyword evidence="1" id="KW-0812">Transmembrane</keyword>
<protein>
    <submittedName>
        <fullName evidence="2">Uncharacterized protein</fullName>
    </submittedName>
</protein>